<dbReference type="PROSITE" id="PS51382">
    <property type="entry name" value="SPX"/>
    <property type="match status" value="1"/>
</dbReference>
<evidence type="ECO:0000256" key="1">
    <source>
        <dbReference type="SAM" id="Phobius"/>
    </source>
</evidence>
<dbReference type="AlphaFoldDB" id="A0ABD1V2H9"/>
<protein>
    <submittedName>
        <fullName evidence="3">SPX domain-containing protein 2</fullName>
    </submittedName>
</protein>
<dbReference type="GO" id="GO:0033554">
    <property type="term" value="P:cellular response to stress"/>
    <property type="evidence" value="ECO:0007669"/>
    <property type="project" value="UniProtKB-ARBA"/>
</dbReference>
<evidence type="ECO:0000313" key="3">
    <source>
        <dbReference type="EMBL" id="KAL2530855.1"/>
    </source>
</evidence>
<reference evidence="4" key="1">
    <citation type="submission" date="2024-07" db="EMBL/GenBank/DDBJ databases">
        <title>Two chromosome-level genome assemblies of Korean endemic species Abeliophyllum distichum and Forsythia ovata (Oleaceae).</title>
        <authorList>
            <person name="Jang H."/>
        </authorList>
    </citation>
    <scope>NUCLEOTIDE SEQUENCE [LARGE SCALE GENOMIC DNA]</scope>
</reference>
<keyword evidence="1" id="KW-0472">Membrane</keyword>
<dbReference type="PANTHER" id="PTHR45978:SF3">
    <property type="entry name" value="SPX DOMAIN-CONTAINING PROTEIN 1-LIKE"/>
    <property type="match status" value="1"/>
</dbReference>
<dbReference type="PANTHER" id="PTHR45978">
    <property type="entry name" value="SPX DOMAIN-CONTAINING PROTEIN 3"/>
    <property type="match status" value="1"/>
</dbReference>
<proteinExistence type="predicted"/>
<feature type="transmembrane region" description="Helical" evidence="1">
    <location>
        <begin position="73"/>
        <end position="95"/>
    </location>
</feature>
<dbReference type="InterPro" id="IPR031142">
    <property type="entry name" value="SPX_prot"/>
</dbReference>
<keyword evidence="1" id="KW-1133">Transmembrane helix</keyword>
<sequence length="102" mass="11992">MTKEVIDFLELLEKEIDKFNGFFVDKEELYIIRLKMLKEEVAEAKDSEVELMKIGRKIVDFDGEMILLDNYSALNYTGSCLIYTLIFVNGLLYLVNVHRYVK</sequence>
<keyword evidence="4" id="KW-1185">Reference proteome</keyword>
<comment type="caution">
    <text evidence="3">The sequence shown here is derived from an EMBL/GenBank/DDBJ whole genome shotgun (WGS) entry which is preliminary data.</text>
</comment>
<dbReference type="InterPro" id="IPR004331">
    <property type="entry name" value="SPX_dom"/>
</dbReference>
<evidence type="ECO:0000259" key="2">
    <source>
        <dbReference type="PROSITE" id="PS51382"/>
    </source>
</evidence>
<organism evidence="3 4">
    <name type="scientific">Forsythia ovata</name>
    <dbReference type="NCBI Taxonomy" id="205694"/>
    <lineage>
        <taxon>Eukaryota</taxon>
        <taxon>Viridiplantae</taxon>
        <taxon>Streptophyta</taxon>
        <taxon>Embryophyta</taxon>
        <taxon>Tracheophyta</taxon>
        <taxon>Spermatophyta</taxon>
        <taxon>Magnoliopsida</taxon>
        <taxon>eudicotyledons</taxon>
        <taxon>Gunneridae</taxon>
        <taxon>Pentapetalae</taxon>
        <taxon>asterids</taxon>
        <taxon>lamiids</taxon>
        <taxon>Lamiales</taxon>
        <taxon>Oleaceae</taxon>
        <taxon>Forsythieae</taxon>
        <taxon>Forsythia</taxon>
    </lineage>
</organism>
<dbReference type="Proteomes" id="UP001604277">
    <property type="component" value="Unassembled WGS sequence"/>
</dbReference>
<name>A0ABD1V2H9_9LAMI</name>
<gene>
    <name evidence="3" type="ORF">Fot_23456</name>
</gene>
<accession>A0ABD1V2H9</accession>
<feature type="domain" description="SPX" evidence="2">
    <location>
        <begin position="1"/>
        <end position="102"/>
    </location>
</feature>
<dbReference type="EMBL" id="JBFOLJ010000006">
    <property type="protein sequence ID" value="KAL2530855.1"/>
    <property type="molecule type" value="Genomic_DNA"/>
</dbReference>
<evidence type="ECO:0000313" key="4">
    <source>
        <dbReference type="Proteomes" id="UP001604277"/>
    </source>
</evidence>
<keyword evidence="1" id="KW-0812">Transmembrane</keyword>